<organism evidence="3 4">
    <name type="scientific">Physcomitrium patens</name>
    <name type="common">Spreading-leaved earth moss</name>
    <name type="synonym">Physcomitrella patens</name>
    <dbReference type="NCBI Taxonomy" id="3218"/>
    <lineage>
        <taxon>Eukaryota</taxon>
        <taxon>Viridiplantae</taxon>
        <taxon>Streptophyta</taxon>
        <taxon>Embryophyta</taxon>
        <taxon>Bryophyta</taxon>
        <taxon>Bryophytina</taxon>
        <taxon>Bryopsida</taxon>
        <taxon>Funariidae</taxon>
        <taxon>Funariales</taxon>
        <taxon>Funariaceae</taxon>
        <taxon>Physcomitrium</taxon>
    </lineage>
</organism>
<keyword evidence="4" id="KW-1185">Reference proteome</keyword>
<dbReference type="Proteomes" id="UP000006727">
    <property type="component" value="Chromosome 15"/>
</dbReference>
<protein>
    <submittedName>
        <fullName evidence="3">Uncharacterized protein</fullName>
    </submittedName>
</protein>
<dbReference type="EMBL" id="ABEU02000015">
    <property type="status" value="NOT_ANNOTATED_CDS"/>
    <property type="molecule type" value="Genomic_DNA"/>
</dbReference>
<feature type="region of interest" description="Disordered" evidence="2">
    <location>
        <begin position="101"/>
        <end position="120"/>
    </location>
</feature>
<dbReference type="EnsemblPlants" id="Pp3c15_17350V3.2">
    <property type="protein sequence ID" value="Pp3c15_17350V3.2"/>
    <property type="gene ID" value="Pp3c15_17350"/>
</dbReference>
<dbReference type="AlphaFoldDB" id="A0A7I4AV20"/>
<evidence type="ECO:0000313" key="4">
    <source>
        <dbReference type="Proteomes" id="UP000006727"/>
    </source>
</evidence>
<feature type="coiled-coil region" evidence="1">
    <location>
        <begin position="62"/>
        <end position="96"/>
    </location>
</feature>
<evidence type="ECO:0000256" key="1">
    <source>
        <dbReference type="SAM" id="Coils"/>
    </source>
</evidence>
<evidence type="ECO:0000256" key="2">
    <source>
        <dbReference type="SAM" id="MobiDB-lite"/>
    </source>
</evidence>
<reference evidence="3 4" key="2">
    <citation type="journal article" date="2018" name="Plant J.">
        <title>The Physcomitrella patens chromosome-scale assembly reveals moss genome structure and evolution.</title>
        <authorList>
            <person name="Lang D."/>
            <person name="Ullrich K.K."/>
            <person name="Murat F."/>
            <person name="Fuchs J."/>
            <person name="Jenkins J."/>
            <person name="Haas F.B."/>
            <person name="Piednoel M."/>
            <person name="Gundlach H."/>
            <person name="Van Bel M."/>
            <person name="Meyberg R."/>
            <person name="Vives C."/>
            <person name="Morata J."/>
            <person name="Symeonidi A."/>
            <person name="Hiss M."/>
            <person name="Muchero W."/>
            <person name="Kamisugi Y."/>
            <person name="Saleh O."/>
            <person name="Blanc G."/>
            <person name="Decker E.L."/>
            <person name="van Gessel N."/>
            <person name="Grimwood J."/>
            <person name="Hayes R.D."/>
            <person name="Graham S.W."/>
            <person name="Gunter L.E."/>
            <person name="McDaniel S.F."/>
            <person name="Hoernstein S.N.W."/>
            <person name="Larsson A."/>
            <person name="Li F.W."/>
            <person name="Perroud P.F."/>
            <person name="Phillips J."/>
            <person name="Ranjan P."/>
            <person name="Rokshar D.S."/>
            <person name="Rothfels C.J."/>
            <person name="Schneider L."/>
            <person name="Shu S."/>
            <person name="Stevenson D.W."/>
            <person name="Thummler F."/>
            <person name="Tillich M."/>
            <person name="Villarreal Aguilar J.C."/>
            <person name="Widiez T."/>
            <person name="Wong G.K."/>
            <person name="Wymore A."/>
            <person name="Zhang Y."/>
            <person name="Zimmer A.D."/>
            <person name="Quatrano R.S."/>
            <person name="Mayer K.F.X."/>
            <person name="Goodstein D."/>
            <person name="Casacuberta J.M."/>
            <person name="Vandepoele K."/>
            <person name="Reski R."/>
            <person name="Cuming A.C."/>
            <person name="Tuskan G.A."/>
            <person name="Maumus F."/>
            <person name="Salse J."/>
            <person name="Schmutz J."/>
            <person name="Rensing S.A."/>
        </authorList>
    </citation>
    <scope>NUCLEOTIDE SEQUENCE [LARGE SCALE GENOMIC DNA]</scope>
    <source>
        <strain evidence="3 4">cv. Gransden 2004</strain>
    </source>
</reference>
<accession>A0A7I4AV20</accession>
<reference evidence="3" key="3">
    <citation type="submission" date="2020-12" db="UniProtKB">
        <authorList>
            <consortium name="EnsemblPlants"/>
        </authorList>
    </citation>
    <scope>IDENTIFICATION</scope>
</reference>
<dbReference type="Gramene" id="Pp3c15_17350V3.2">
    <property type="protein sequence ID" value="Pp3c15_17350V3.2"/>
    <property type="gene ID" value="Pp3c15_17350"/>
</dbReference>
<evidence type="ECO:0000313" key="3">
    <source>
        <dbReference type="EnsemblPlants" id="Pp3c15_17350V3.2"/>
    </source>
</evidence>
<reference evidence="3 4" key="1">
    <citation type="journal article" date="2008" name="Science">
        <title>The Physcomitrella genome reveals evolutionary insights into the conquest of land by plants.</title>
        <authorList>
            <person name="Rensing S."/>
            <person name="Lang D."/>
            <person name="Zimmer A."/>
            <person name="Terry A."/>
            <person name="Salamov A."/>
            <person name="Shapiro H."/>
            <person name="Nishiyama T."/>
            <person name="Perroud P.-F."/>
            <person name="Lindquist E."/>
            <person name="Kamisugi Y."/>
            <person name="Tanahashi T."/>
            <person name="Sakakibara K."/>
            <person name="Fujita T."/>
            <person name="Oishi K."/>
            <person name="Shin-I T."/>
            <person name="Kuroki Y."/>
            <person name="Toyoda A."/>
            <person name="Suzuki Y."/>
            <person name="Hashimoto A."/>
            <person name="Yamaguchi K."/>
            <person name="Sugano A."/>
            <person name="Kohara Y."/>
            <person name="Fujiyama A."/>
            <person name="Anterola A."/>
            <person name="Aoki S."/>
            <person name="Ashton N."/>
            <person name="Barbazuk W.B."/>
            <person name="Barker E."/>
            <person name="Bennetzen J."/>
            <person name="Bezanilla M."/>
            <person name="Blankenship R."/>
            <person name="Cho S.H."/>
            <person name="Dutcher S."/>
            <person name="Estelle M."/>
            <person name="Fawcett J.A."/>
            <person name="Gundlach H."/>
            <person name="Hanada K."/>
            <person name="Heyl A."/>
            <person name="Hicks K.A."/>
            <person name="Hugh J."/>
            <person name="Lohr M."/>
            <person name="Mayer K."/>
            <person name="Melkozernov A."/>
            <person name="Murata T."/>
            <person name="Nelson D."/>
            <person name="Pils B."/>
            <person name="Prigge M."/>
            <person name="Reiss B."/>
            <person name="Renner T."/>
            <person name="Rombauts S."/>
            <person name="Rushton P."/>
            <person name="Sanderfoot A."/>
            <person name="Schween G."/>
            <person name="Shiu S.-H."/>
            <person name="Stueber K."/>
            <person name="Theodoulou F.L."/>
            <person name="Tu H."/>
            <person name="Van de Peer Y."/>
            <person name="Verrier P.J."/>
            <person name="Waters E."/>
            <person name="Wood A."/>
            <person name="Yang L."/>
            <person name="Cove D."/>
            <person name="Cuming A."/>
            <person name="Hasebe M."/>
            <person name="Lucas S."/>
            <person name="Mishler D.B."/>
            <person name="Reski R."/>
            <person name="Grigoriev I."/>
            <person name="Quatrano R.S."/>
            <person name="Boore J.L."/>
        </authorList>
    </citation>
    <scope>NUCLEOTIDE SEQUENCE [LARGE SCALE GENOMIC DNA]</scope>
    <source>
        <strain evidence="3 4">cv. Gransden 2004</strain>
    </source>
</reference>
<dbReference type="InParanoid" id="A0A7I4AV20"/>
<keyword evidence="1" id="KW-0175">Coiled coil</keyword>
<proteinExistence type="predicted"/>
<sequence>MQHCDCRPRRLVHVDFIQVDFIYALSTSFRGGVTVCFAGIGLRSPKFVTREKHVSEERQLALNKARQDKQHAELRMAEALKRMEEAERHWKIAEKREKFASEAADQARNNSSATEKEKLESQRLAVERLAAIER</sequence>
<name>A0A7I4AV20_PHYPA</name>